<name>A0A6N8HWS4_9FIRM</name>
<dbReference type="OrthoDB" id="9806388at2"/>
<evidence type="ECO:0000313" key="4">
    <source>
        <dbReference type="EMBL" id="MVB09990.1"/>
    </source>
</evidence>
<dbReference type="EMBL" id="VWXL01000014">
    <property type="protein sequence ID" value="MVB09990.1"/>
    <property type="molecule type" value="Genomic_DNA"/>
</dbReference>
<dbReference type="Pfam" id="PF00557">
    <property type="entry name" value="Peptidase_M24"/>
    <property type="match status" value="1"/>
</dbReference>
<dbReference type="Gene3D" id="3.40.350.10">
    <property type="entry name" value="Creatinase/prolidase N-terminal domain"/>
    <property type="match status" value="1"/>
</dbReference>
<accession>A0A6N8HWS4</accession>
<keyword evidence="1" id="KW-0812">Transmembrane</keyword>
<evidence type="ECO:0000313" key="5">
    <source>
        <dbReference type="Proteomes" id="UP000469440"/>
    </source>
</evidence>
<reference evidence="4 5" key="1">
    <citation type="submission" date="2019-09" db="EMBL/GenBank/DDBJ databases">
        <title>Genome sequence of Clostridium sp. EA1.</title>
        <authorList>
            <person name="Poehlein A."/>
            <person name="Bengelsdorf F.R."/>
            <person name="Daniel R."/>
        </authorList>
    </citation>
    <scope>NUCLEOTIDE SEQUENCE [LARGE SCALE GENOMIC DNA]</scope>
    <source>
        <strain evidence="4 5">EA1</strain>
    </source>
</reference>
<sequence>MNRKRLKKVIDQMQKEGLSQILVTAAPSVYYLTGIWVEPFERMFALYLRDDGTAKLFGNELFCLRPQEGLELILHKDGENPVAGLSAALRPGKIGIDKTWKAGFLIGLLQSRSDLTPVEGSAPVDLARMRKDEEEIEAMRHASRINDRVMAAAVGMVREGARENEIALAVQNLYAQNGGDHSPEIEIASFGANAADPHHEPSDTVLKDGDCVVLDLFNPIRRYWCDMTRTVFFRSAGARQREVYDAVKRANLAAETFIRPGVPMSEIDRAARSVLEQAGYGKYFTHRLGHGCGLDCHESPDNGPSCGVIARPGMVFSVEPGAYLPGEFGVRIEDLVLVTDSGCEVLNRYTKDLTVIS</sequence>
<dbReference type="RefSeq" id="WP_156989772.1">
    <property type="nucleotide sequence ID" value="NZ_VWXL01000014.1"/>
</dbReference>
<dbReference type="Gene3D" id="3.90.230.10">
    <property type="entry name" value="Creatinase/methionine aminopeptidase superfamily"/>
    <property type="match status" value="1"/>
</dbReference>
<organism evidence="4 5">
    <name type="scientific">Caproicibacter fermentans</name>
    <dbReference type="NCBI Taxonomy" id="2576756"/>
    <lineage>
        <taxon>Bacteria</taxon>
        <taxon>Bacillati</taxon>
        <taxon>Bacillota</taxon>
        <taxon>Clostridia</taxon>
        <taxon>Eubacteriales</taxon>
        <taxon>Acutalibacteraceae</taxon>
        <taxon>Caproicibacter</taxon>
    </lineage>
</organism>
<keyword evidence="1" id="KW-1133">Transmembrane helix</keyword>
<dbReference type="Pfam" id="PF01321">
    <property type="entry name" value="Creatinase_N"/>
    <property type="match status" value="1"/>
</dbReference>
<dbReference type="InterPro" id="IPR050659">
    <property type="entry name" value="Peptidase_M24B"/>
</dbReference>
<keyword evidence="1" id="KW-0472">Membrane</keyword>
<feature type="domain" description="Creatinase N-terminal" evidence="3">
    <location>
        <begin position="5"/>
        <end position="129"/>
    </location>
</feature>
<dbReference type="PANTHER" id="PTHR46112:SF3">
    <property type="entry name" value="AMINOPEPTIDASE YPDF"/>
    <property type="match status" value="1"/>
</dbReference>
<dbReference type="Proteomes" id="UP000469440">
    <property type="component" value="Unassembled WGS sequence"/>
</dbReference>
<proteinExistence type="predicted"/>
<dbReference type="InterPro" id="IPR000994">
    <property type="entry name" value="Pept_M24"/>
</dbReference>
<dbReference type="GO" id="GO:0016787">
    <property type="term" value="F:hydrolase activity"/>
    <property type="evidence" value="ECO:0007669"/>
    <property type="project" value="UniProtKB-KW"/>
</dbReference>
<evidence type="ECO:0000259" key="3">
    <source>
        <dbReference type="Pfam" id="PF01321"/>
    </source>
</evidence>
<comment type="caution">
    <text evidence="4">The sequence shown here is derived from an EMBL/GenBank/DDBJ whole genome shotgun (WGS) entry which is preliminary data.</text>
</comment>
<dbReference type="InterPro" id="IPR036005">
    <property type="entry name" value="Creatinase/aminopeptidase-like"/>
</dbReference>
<protein>
    <submittedName>
        <fullName evidence="4">Putative peptidase</fullName>
        <ecNumber evidence="4">3.4.-.-</ecNumber>
    </submittedName>
</protein>
<keyword evidence="4" id="KW-0378">Hydrolase</keyword>
<dbReference type="EC" id="3.4.-.-" evidence="4"/>
<feature type="domain" description="Peptidase M24" evidence="2">
    <location>
        <begin position="137"/>
        <end position="340"/>
    </location>
</feature>
<gene>
    <name evidence="4" type="ORF">CAFE_06610</name>
</gene>
<dbReference type="PANTHER" id="PTHR46112">
    <property type="entry name" value="AMINOPEPTIDASE"/>
    <property type="match status" value="1"/>
</dbReference>
<dbReference type="AlphaFoldDB" id="A0A6N8HWS4"/>
<dbReference type="InterPro" id="IPR000587">
    <property type="entry name" value="Creatinase_N"/>
</dbReference>
<evidence type="ECO:0000259" key="2">
    <source>
        <dbReference type="Pfam" id="PF00557"/>
    </source>
</evidence>
<feature type="transmembrane region" description="Helical" evidence="1">
    <location>
        <begin position="21"/>
        <end position="37"/>
    </location>
</feature>
<dbReference type="SUPFAM" id="SSF55920">
    <property type="entry name" value="Creatinase/aminopeptidase"/>
    <property type="match status" value="1"/>
</dbReference>
<dbReference type="InterPro" id="IPR029149">
    <property type="entry name" value="Creatin/AminoP/Spt16_N"/>
</dbReference>
<keyword evidence="5" id="KW-1185">Reference proteome</keyword>
<dbReference type="SUPFAM" id="SSF53092">
    <property type="entry name" value="Creatinase/prolidase N-terminal domain"/>
    <property type="match status" value="1"/>
</dbReference>
<evidence type="ECO:0000256" key="1">
    <source>
        <dbReference type="SAM" id="Phobius"/>
    </source>
</evidence>